<dbReference type="AlphaFoldDB" id="H2CFU8"/>
<reference evidence="1 2" key="1">
    <citation type="submission" date="2011-10" db="EMBL/GenBank/DDBJ databases">
        <title>The Improved High-Quality Draft genome of Leptonema illini DSM 21528.</title>
        <authorList>
            <consortium name="US DOE Joint Genome Institute (JGI-PGF)"/>
            <person name="Lucas S."/>
            <person name="Copeland A."/>
            <person name="Lapidus A."/>
            <person name="Glavina del Rio T."/>
            <person name="Dalin E."/>
            <person name="Tice H."/>
            <person name="Bruce D."/>
            <person name="Goodwin L."/>
            <person name="Pitluck S."/>
            <person name="Peters L."/>
            <person name="Mikhailova N."/>
            <person name="Held B."/>
            <person name="Kyrpides N."/>
            <person name="Mavromatis K."/>
            <person name="Ivanova N."/>
            <person name="Markowitz V."/>
            <person name="Cheng J.-F."/>
            <person name="Hugenholtz P."/>
            <person name="Woyke T."/>
            <person name="Wu D."/>
            <person name="Gronow S."/>
            <person name="Wellnitz S."/>
            <person name="Brambilla E.-M."/>
            <person name="Klenk H.-P."/>
            <person name="Eisen J.A."/>
        </authorList>
    </citation>
    <scope>NUCLEOTIDE SEQUENCE [LARGE SCALE GENOMIC DNA]</scope>
    <source>
        <strain evidence="1 2">DSM 21528</strain>
    </source>
</reference>
<organism evidence="1 2">
    <name type="scientific">Leptonema illini DSM 21528</name>
    <dbReference type="NCBI Taxonomy" id="929563"/>
    <lineage>
        <taxon>Bacteria</taxon>
        <taxon>Pseudomonadati</taxon>
        <taxon>Spirochaetota</taxon>
        <taxon>Spirochaetia</taxon>
        <taxon>Leptospirales</taxon>
        <taxon>Leptospiraceae</taxon>
        <taxon>Leptonema</taxon>
    </lineage>
</organism>
<gene>
    <name evidence="1" type="ORF">Lepil_2119</name>
</gene>
<evidence type="ECO:0000313" key="2">
    <source>
        <dbReference type="Proteomes" id="UP000005737"/>
    </source>
</evidence>
<keyword evidence="2" id="KW-1185">Reference proteome</keyword>
<sequence>MHASLPAEWLIAGWVPFNPRENTGLSWRTGGTEKIPGISFAIFASFAVKNVFLVSPRSQSPPRLTLFATITRENSKNSTTEATGDTEKSRERVVEMDRVKFSGLFLFRAFRVFRGLKNPYSSLCLPPCLRGYSFFSFYPVQKKSKSLNHGGTEQNR</sequence>
<name>H2CFU8_9LEPT</name>
<dbReference type="HOGENOM" id="CLU_1684437_0_0_12"/>
<protein>
    <submittedName>
        <fullName evidence="1">Uncharacterized protein</fullName>
    </submittedName>
</protein>
<proteinExistence type="predicted"/>
<accession>H2CFU8</accession>
<dbReference type="EMBL" id="JH597773">
    <property type="protein sequence ID" value="EHQ06797.1"/>
    <property type="molecule type" value="Genomic_DNA"/>
</dbReference>
<dbReference type="Proteomes" id="UP000005737">
    <property type="component" value="Unassembled WGS sequence"/>
</dbReference>
<evidence type="ECO:0000313" key="1">
    <source>
        <dbReference type="EMBL" id="EHQ06797.1"/>
    </source>
</evidence>